<feature type="region of interest" description="Disordered" evidence="2">
    <location>
        <begin position="214"/>
        <end position="240"/>
    </location>
</feature>
<name>A0A0W8E260_9ZZZZ</name>
<protein>
    <submittedName>
        <fullName evidence="3">Uncharacterized protein</fullName>
    </submittedName>
</protein>
<evidence type="ECO:0000313" key="3">
    <source>
        <dbReference type="EMBL" id="KUG02529.1"/>
    </source>
</evidence>
<gene>
    <name evidence="3" type="ORF">ASZ90_020161</name>
</gene>
<sequence length="240" mass="25227">MLKSKYFKSGAVAVVVALLLGIAGIALPAVADSGNSTANKAFPGMHRGGAGAGLDQALEKADITQAEYDAMKAIQEKMGELKDDLADLSAEERQTAMKETREEVLDELLAAGTITQEVYDKMMAAQAGMGKGGPRSGLHGAGLDQALEKADITQTEYDALKAIQEKMGELKDDLADLSAEERQAAMKETREEVLDELLAAGTITQEVYDKMMAAPDDRPNPGGKGCFGGGQGGFIGRSAE</sequence>
<dbReference type="AlphaFoldDB" id="A0A0W8E260"/>
<evidence type="ECO:0000256" key="1">
    <source>
        <dbReference type="SAM" id="Coils"/>
    </source>
</evidence>
<keyword evidence="1" id="KW-0175">Coiled coil</keyword>
<proteinExistence type="predicted"/>
<feature type="compositionally biased region" description="Gly residues" evidence="2">
    <location>
        <begin position="222"/>
        <end position="240"/>
    </location>
</feature>
<dbReference type="EMBL" id="LNQE01001918">
    <property type="protein sequence ID" value="KUG02529.1"/>
    <property type="molecule type" value="Genomic_DNA"/>
</dbReference>
<evidence type="ECO:0000256" key="2">
    <source>
        <dbReference type="SAM" id="MobiDB-lite"/>
    </source>
</evidence>
<accession>A0A0W8E260</accession>
<reference evidence="3" key="1">
    <citation type="journal article" date="2015" name="Proc. Natl. Acad. Sci. U.S.A.">
        <title>Networks of energetic and metabolic interactions define dynamics in microbial communities.</title>
        <authorList>
            <person name="Embree M."/>
            <person name="Liu J.K."/>
            <person name="Al-Bassam M.M."/>
            <person name="Zengler K."/>
        </authorList>
    </citation>
    <scope>NUCLEOTIDE SEQUENCE</scope>
</reference>
<organism evidence="3">
    <name type="scientific">hydrocarbon metagenome</name>
    <dbReference type="NCBI Taxonomy" id="938273"/>
    <lineage>
        <taxon>unclassified sequences</taxon>
        <taxon>metagenomes</taxon>
        <taxon>ecological metagenomes</taxon>
    </lineage>
</organism>
<feature type="coiled-coil region" evidence="1">
    <location>
        <begin position="143"/>
        <end position="180"/>
    </location>
</feature>
<comment type="caution">
    <text evidence="3">The sequence shown here is derived from an EMBL/GenBank/DDBJ whole genome shotgun (WGS) entry which is preliminary data.</text>
</comment>